<dbReference type="STRING" id="1209926.A0A1G4BK52"/>
<dbReference type="GO" id="GO:0005975">
    <property type="term" value="P:carbohydrate metabolic process"/>
    <property type="evidence" value="ECO:0007669"/>
    <property type="project" value="InterPro"/>
</dbReference>
<dbReference type="GO" id="GO:0019391">
    <property type="term" value="P:glucuronoside catabolic process"/>
    <property type="evidence" value="ECO:0007669"/>
    <property type="project" value="TreeGrafter"/>
</dbReference>
<dbReference type="InterPro" id="IPR006101">
    <property type="entry name" value="Glyco_hydro_2"/>
</dbReference>
<organism evidence="3 4">
    <name type="scientific">Colletotrichum orchidophilum</name>
    <dbReference type="NCBI Taxonomy" id="1209926"/>
    <lineage>
        <taxon>Eukaryota</taxon>
        <taxon>Fungi</taxon>
        <taxon>Dikarya</taxon>
        <taxon>Ascomycota</taxon>
        <taxon>Pezizomycotina</taxon>
        <taxon>Sordariomycetes</taxon>
        <taxon>Hypocreomycetidae</taxon>
        <taxon>Glomerellales</taxon>
        <taxon>Glomerellaceae</taxon>
        <taxon>Colletotrichum</taxon>
    </lineage>
</organism>
<dbReference type="SUPFAM" id="SSF51445">
    <property type="entry name" value="(Trans)glycosidases"/>
    <property type="match status" value="1"/>
</dbReference>
<evidence type="ECO:0000313" key="4">
    <source>
        <dbReference type="Proteomes" id="UP000176998"/>
    </source>
</evidence>
<keyword evidence="4" id="KW-1185">Reference proteome</keyword>
<proteinExistence type="inferred from homology"/>
<dbReference type="EMBL" id="MJBS01000017">
    <property type="protein sequence ID" value="OHF01715.1"/>
    <property type="molecule type" value="Genomic_DNA"/>
</dbReference>
<dbReference type="InterPro" id="IPR006103">
    <property type="entry name" value="Glyco_hydro_2_cat"/>
</dbReference>
<name>A0A1G4BK52_9PEZI</name>
<sequence length="151" mass="16977">MKSQIAPGEAHLYKICVQVLSDFNKEDILDTYELSLDTRTTLVRDNRLLINGKRFCFTGFGKHEDTLIWGRGFDPACMIHDFHLMNRLVANSFRASHYPYADRHGIFVIHETPAEGLHLGLIAGVLGLGEPPTFAPELCNEKTQAAHEQAI</sequence>
<gene>
    <name evidence="3" type="ORF">CORC01_02906</name>
</gene>
<dbReference type="GO" id="GO:0004566">
    <property type="term" value="F:beta-glucuronidase activity"/>
    <property type="evidence" value="ECO:0007669"/>
    <property type="project" value="TreeGrafter"/>
</dbReference>
<reference evidence="3 4" key="1">
    <citation type="submission" date="2016-09" db="EMBL/GenBank/DDBJ databases">
        <authorList>
            <person name="Capua I."/>
            <person name="De Benedictis P."/>
            <person name="Joannis T."/>
            <person name="Lombin L.H."/>
            <person name="Cattoli G."/>
        </authorList>
    </citation>
    <scope>NUCLEOTIDE SEQUENCE [LARGE SCALE GENOMIC DNA]</scope>
    <source>
        <strain evidence="3 4">IMI 309357</strain>
    </source>
</reference>
<dbReference type="PANTHER" id="PTHR10066">
    <property type="entry name" value="BETA-GLUCURONIDASE"/>
    <property type="match status" value="1"/>
</dbReference>
<dbReference type="GeneID" id="34556066"/>
<dbReference type="AlphaFoldDB" id="A0A1G4BK52"/>
<accession>A0A1G4BK52</accession>
<dbReference type="PRINTS" id="PR00132">
    <property type="entry name" value="GLHYDRLASE2"/>
</dbReference>
<dbReference type="Gene3D" id="3.20.20.80">
    <property type="entry name" value="Glycosidases"/>
    <property type="match status" value="1"/>
</dbReference>
<evidence type="ECO:0000256" key="1">
    <source>
        <dbReference type="ARBA" id="ARBA00007401"/>
    </source>
</evidence>
<comment type="similarity">
    <text evidence="1">Belongs to the glycosyl hydrolase 2 family.</text>
</comment>
<dbReference type="Pfam" id="PF02836">
    <property type="entry name" value="Glyco_hydro_2_C"/>
    <property type="match status" value="1"/>
</dbReference>
<evidence type="ECO:0000259" key="2">
    <source>
        <dbReference type="Pfam" id="PF02836"/>
    </source>
</evidence>
<dbReference type="OrthoDB" id="408532at2759"/>
<comment type="caution">
    <text evidence="3">The sequence shown here is derived from an EMBL/GenBank/DDBJ whole genome shotgun (WGS) entry which is preliminary data.</text>
</comment>
<protein>
    <submittedName>
        <fullName evidence="3">Beta-glucuronidase</fullName>
    </submittedName>
</protein>
<dbReference type="Proteomes" id="UP000176998">
    <property type="component" value="Unassembled WGS sequence"/>
</dbReference>
<dbReference type="InterPro" id="IPR017853">
    <property type="entry name" value="GH"/>
</dbReference>
<feature type="domain" description="Glycoside hydrolase family 2 catalytic" evidence="2">
    <location>
        <begin position="43"/>
        <end position="125"/>
    </location>
</feature>
<evidence type="ECO:0000313" key="3">
    <source>
        <dbReference type="EMBL" id="OHF01715.1"/>
    </source>
</evidence>
<dbReference type="GO" id="GO:0030246">
    <property type="term" value="F:carbohydrate binding"/>
    <property type="evidence" value="ECO:0007669"/>
    <property type="project" value="TreeGrafter"/>
</dbReference>
<dbReference type="RefSeq" id="XP_022478857.1">
    <property type="nucleotide sequence ID" value="XM_022614556.1"/>
</dbReference>
<dbReference type="PANTHER" id="PTHR10066:SF67">
    <property type="entry name" value="BETA-GLUCURONIDASE"/>
    <property type="match status" value="1"/>
</dbReference>